<proteinExistence type="predicted"/>
<dbReference type="PROSITE" id="PS50932">
    <property type="entry name" value="HTH_LACI_2"/>
    <property type="match status" value="1"/>
</dbReference>
<evidence type="ECO:0000313" key="6">
    <source>
        <dbReference type="Proteomes" id="UP000298127"/>
    </source>
</evidence>
<evidence type="ECO:0000256" key="3">
    <source>
        <dbReference type="ARBA" id="ARBA00023163"/>
    </source>
</evidence>
<keyword evidence="1" id="KW-0805">Transcription regulation</keyword>
<dbReference type="Gene3D" id="3.40.50.2300">
    <property type="match status" value="2"/>
</dbReference>
<dbReference type="Pfam" id="PF00356">
    <property type="entry name" value="LacI"/>
    <property type="match status" value="1"/>
</dbReference>
<dbReference type="SUPFAM" id="SSF53822">
    <property type="entry name" value="Periplasmic binding protein-like I"/>
    <property type="match status" value="1"/>
</dbReference>
<dbReference type="SMART" id="SM00354">
    <property type="entry name" value="HTH_LACI"/>
    <property type="match status" value="1"/>
</dbReference>
<evidence type="ECO:0000256" key="2">
    <source>
        <dbReference type="ARBA" id="ARBA00023125"/>
    </source>
</evidence>
<protein>
    <submittedName>
        <fullName evidence="5">LacI family DNA-binding transcriptional regulator</fullName>
    </submittedName>
</protein>
<dbReference type="Pfam" id="PF13377">
    <property type="entry name" value="Peripla_BP_3"/>
    <property type="match status" value="1"/>
</dbReference>
<accession>A0A4Y9R076</accession>
<dbReference type="CDD" id="cd01392">
    <property type="entry name" value="HTH_LacI"/>
    <property type="match status" value="1"/>
</dbReference>
<dbReference type="InterPro" id="IPR000843">
    <property type="entry name" value="HTH_LacI"/>
</dbReference>
<dbReference type="EMBL" id="SPQZ01000003">
    <property type="protein sequence ID" value="TFV98181.1"/>
    <property type="molecule type" value="Genomic_DNA"/>
</dbReference>
<evidence type="ECO:0000313" key="5">
    <source>
        <dbReference type="EMBL" id="TFV98181.1"/>
    </source>
</evidence>
<feature type="domain" description="HTH lacI-type" evidence="4">
    <location>
        <begin position="9"/>
        <end position="64"/>
    </location>
</feature>
<dbReference type="InterPro" id="IPR046335">
    <property type="entry name" value="LacI/GalR-like_sensor"/>
</dbReference>
<keyword evidence="3" id="KW-0804">Transcription</keyword>
<dbReference type="RefSeq" id="WP_135120182.1">
    <property type="nucleotide sequence ID" value="NZ_SPQZ01000003.1"/>
</dbReference>
<gene>
    <name evidence="5" type="ORF">E4M00_09155</name>
</gene>
<dbReference type="Proteomes" id="UP000298127">
    <property type="component" value="Unassembled WGS sequence"/>
</dbReference>
<dbReference type="GO" id="GO:0000976">
    <property type="term" value="F:transcription cis-regulatory region binding"/>
    <property type="evidence" value="ECO:0007669"/>
    <property type="project" value="TreeGrafter"/>
</dbReference>
<keyword evidence="2 5" id="KW-0238">DNA-binding</keyword>
<dbReference type="AlphaFoldDB" id="A0A4Y9R076"/>
<dbReference type="InterPro" id="IPR010982">
    <property type="entry name" value="Lambda_DNA-bd_dom_sf"/>
</dbReference>
<evidence type="ECO:0000259" key="4">
    <source>
        <dbReference type="PROSITE" id="PS50932"/>
    </source>
</evidence>
<organism evidence="5 6">
    <name type="scientific">Orlajensenia leifsoniae</name>
    <dbReference type="NCBI Taxonomy" id="2561933"/>
    <lineage>
        <taxon>Bacteria</taxon>
        <taxon>Bacillati</taxon>
        <taxon>Actinomycetota</taxon>
        <taxon>Actinomycetes</taxon>
        <taxon>Micrococcales</taxon>
        <taxon>Microbacteriaceae</taxon>
        <taxon>Orlajensenia</taxon>
    </lineage>
</organism>
<dbReference type="PANTHER" id="PTHR30146">
    <property type="entry name" value="LACI-RELATED TRANSCRIPTIONAL REPRESSOR"/>
    <property type="match status" value="1"/>
</dbReference>
<keyword evidence="6" id="KW-1185">Reference proteome</keyword>
<dbReference type="Gene3D" id="1.10.260.40">
    <property type="entry name" value="lambda repressor-like DNA-binding domains"/>
    <property type="match status" value="1"/>
</dbReference>
<dbReference type="PANTHER" id="PTHR30146:SF138">
    <property type="entry name" value="TRANSCRIPTIONAL REGULATORY PROTEIN"/>
    <property type="match status" value="1"/>
</dbReference>
<evidence type="ECO:0000256" key="1">
    <source>
        <dbReference type="ARBA" id="ARBA00023015"/>
    </source>
</evidence>
<name>A0A4Y9R076_9MICO</name>
<dbReference type="CDD" id="cd06279">
    <property type="entry name" value="PBP1_LacI-like"/>
    <property type="match status" value="1"/>
</dbReference>
<dbReference type="GO" id="GO:0003700">
    <property type="term" value="F:DNA-binding transcription factor activity"/>
    <property type="evidence" value="ECO:0007669"/>
    <property type="project" value="TreeGrafter"/>
</dbReference>
<dbReference type="SUPFAM" id="SSF47413">
    <property type="entry name" value="lambda repressor-like DNA-binding domains"/>
    <property type="match status" value="1"/>
</dbReference>
<dbReference type="InterPro" id="IPR028082">
    <property type="entry name" value="Peripla_BP_I"/>
</dbReference>
<reference evidence="5 6" key="1">
    <citation type="journal article" date="2018" name="J. Microbiol.">
        <title>Leifsonia flava sp. nov., a novel actinobacterium isolated from the rhizosphere of Aquilegia viridiflora.</title>
        <authorList>
            <person name="Cai Y."/>
            <person name="Tao W.Z."/>
            <person name="Ma Y.J."/>
            <person name="Cheng J."/>
            <person name="Zhang M.Y."/>
            <person name="Zhang Y.X."/>
        </authorList>
    </citation>
    <scope>NUCLEOTIDE SEQUENCE [LARGE SCALE GENOMIC DNA]</scope>
    <source>
        <strain evidence="5 6">SYP-B2174</strain>
    </source>
</reference>
<sequence length="353" mass="36465">MDGDTITRPTLSDVAARAGCSPSTASLAFSGTGPVSDATREKVLAAAKELHYAGPDPRARSLRRGRSGIVGVVIDDRVSEAFRDPVNIAMLDGVSEAIGEIDAALLLLTAGAGSDKPVSLETAPLDAVVLFGCSTTLERSISMLTQRGIPAVVIEGDAGENVPEIALDNREATRLGAEHLRELGHERVGIVVLPLAPDRARGALTEERAASSAVATATERLAGARDVFPDAAGVVASGSYLDEGLIAGRELLTATPRPTAIIAQSDLLAAGVIRAAEELGLRVPEDLSVVGFDGVRVDGLDYDLTTLVQPSQAKGRAAGEAIVRMLAGEHPSSVTFTSTFHRGATTAPPRVAD</sequence>
<comment type="caution">
    <text evidence="5">The sequence shown here is derived from an EMBL/GenBank/DDBJ whole genome shotgun (WGS) entry which is preliminary data.</text>
</comment>